<evidence type="ECO:0000313" key="2">
    <source>
        <dbReference type="Proteomes" id="UP001152622"/>
    </source>
</evidence>
<organism evidence="1 2">
    <name type="scientific">Synaphobranchus kaupii</name>
    <name type="common">Kaup's arrowtooth eel</name>
    <dbReference type="NCBI Taxonomy" id="118154"/>
    <lineage>
        <taxon>Eukaryota</taxon>
        <taxon>Metazoa</taxon>
        <taxon>Chordata</taxon>
        <taxon>Craniata</taxon>
        <taxon>Vertebrata</taxon>
        <taxon>Euteleostomi</taxon>
        <taxon>Actinopterygii</taxon>
        <taxon>Neopterygii</taxon>
        <taxon>Teleostei</taxon>
        <taxon>Anguilliformes</taxon>
        <taxon>Synaphobranchidae</taxon>
        <taxon>Synaphobranchus</taxon>
    </lineage>
</organism>
<proteinExistence type="predicted"/>
<name>A0A9Q1G496_SYNKA</name>
<dbReference type="AlphaFoldDB" id="A0A9Q1G496"/>
<sequence>MAPLDCIKSNCGGLLTLRTSETYWICNCLFLWASERLRYPSDPLGSHPTSYARRWVEPKHRWSVFWEADESSYINRRADVKKWWDSQFMKTVFGIKDRKSFRARRVSRPARNRIVCRKTQRDSGREPLSQAEGFSTLDSFLRAFKKHYRQGRPTAYPGLLREFPEHHKCFKENCRGEMLFIPSVKRHAHCAGHANQYRVPWPAAGYLRNRHRPARASGSEHARIAAFRERPVDVPCQCVPGLLGTHALRPRLQILLSPGRARRQIQKSQREAEGCCPSLSHGCRVHIGESGALQHDVLCPMSSLCI</sequence>
<gene>
    <name evidence="1" type="ORF">SKAU_G00057670</name>
</gene>
<dbReference type="Proteomes" id="UP001152622">
    <property type="component" value="Chromosome 2"/>
</dbReference>
<evidence type="ECO:0000313" key="1">
    <source>
        <dbReference type="EMBL" id="KAJ8375187.1"/>
    </source>
</evidence>
<keyword evidence="2" id="KW-1185">Reference proteome</keyword>
<dbReference type="EMBL" id="JAINUF010000002">
    <property type="protein sequence ID" value="KAJ8375187.1"/>
    <property type="molecule type" value="Genomic_DNA"/>
</dbReference>
<reference evidence="1" key="1">
    <citation type="journal article" date="2023" name="Science">
        <title>Genome structures resolve the early diversification of teleost fishes.</title>
        <authorList>
            <person name="Parey E."/>
            <person name="Louis A."/>
            <person name="Montfort J."/>
            <person name="Bouchez O."/>
            <person name="Roques C."/>
            <person name="Iampietro C."/>
            <person name="Lluch J."/>
            <person name="Castinel A."/>
            <person name="Donnadieu C."/>
            <person name="Desvignes T."/>
            <person name="Floi Bucao C."/>
            <person name="Jouanno E."/>
            <person name="Wen M."/>
            <person name="Mejri S."/>
            <person name="Dirks R."/>
            <person name="Jansen H."/>
            <person name="Henkel C."/>
            <person name="Chen W.J."/>
            <person name="Zahm M."/>
            <person name="Cabau C."/>
            <person name="Klopp C."/>
            <person name="Thompson A.W."/>
            <person name="Robinson-Rechavi M."/>
            <person name="Braasch I."/>
            <person name="Lecointre G."/>
            <person name="Bobe J."/>
            <person name="Postlethwait J.H."/>
            <person name="Berthelot C."/>
            <person name="Roest Crollius H."/>
            <person name="Guiguen Y."/>
        </authorList>
    </citation>
    <scope>NUCLEOTIDE SEQUENCE</scope>
    <source>
        <strain evidence="1">WJC10195</strain>
    </source>
</reference>
<protein>
    <submittedName>
        <fullName evidence="1">Uncharacterized protein</fullName>
    </submittedName>
</protein>
<comment type="caution">
    <text evidence="1">The sequence shown here is derived from an EMBL/GenBank/DDBJ whole genome shotgun (WGS) entry which is preliminary data.</text>
</comment>
<accession>A0A9Q1G496</accession>